<dbReference type="InterPro" id="IPR015943">
    <property type="entry name" value="WD40/YVTN_repeat-like_dom_sf"/>
</dbReference>
<dbReference type="SUPFAM" id="SSF110296">
    <property type="entry name" value="Oligoxyloglucan reducing end-specific cellobiohydrolase"/>
    <property type="match status" value="1"/>
</dbReference>
<dbReference type="Gene3D" id="2.130.10.10">
    <property type="entry name" value="YVTN repeat-like/Quinoprotein amine dehydrogenase"/>
    <property type="match status" value="1"/>
</dbReference>
<accession>A0A063XX43</accession>
<dbReference type="EMBL" id="JMSZ01000036">
    <property type="protein sequence ID" value="KDE38783.1"/>
    <property type="molecule type" value="Genomic_DNA"/>
</dbReference>
<protein>
    <submittedName>
        <fullName evidence="1">Uncharacterized protein</fullName>
    </submittedName>
</protein>
<sequence length="575" mass="62206">MTDLCTDPASYARLEVRDLLQTATDTLAATGQGIYRLDPTGAIALKGWDGMDVQALGPALNAGFIAVVGDRDGYRIVLADIDYSPLDELSQPSGVECKAVYAGNDWILAGGKQGLYRHNGKRWQRCWPTDDGHPTAYVIGISRDRDGTLHARMKKHGPGGLPAVISSKDEGLSWQLTWQREYHDWVLAVDGTRAITRWYGLIDQDLPKSTPQVRAIGAAAVDAEGGIALVIGNRLEWQPPLNAVSECTTRALVHPLLGDATHLLLLPDGHSAVVAGEQGAYRVDLLKGRLDDCLAGIAAQPGASKLKHLWSLGSSVLATASYGTFRSLNDGETWQAVRSEWAQLDVEAHVMVDEHTHYLICQRGLAYSNNGGASWQLIDLITEHHHYHELFTGCRWGDQLLLGTKRGCFVAPLATGTPARYLTALGMDAINALAVDNKQAWAIDSKGRVFIFNPTADTAHQVACLDEPCEFLACCDAAMLAVGENSLYRIEADGSVKHLAPPGPGELAAIDLNDGRILLWNTSSAWIGSPEAGWHSVTDWPKSARPIKHATLLNDGRVVATDRDQLYIAAGCTHV</sequence>
<evidence type="ECO:0000313" key="1">
    <source>
        <dbReference type="EMBL" id="KDE38783.1"/>
    </source>
</evidence>
<dbReference type="OrthoDB" id="9813892at2"/>
<name>A0A063XX43_9GAMM</name>
<dbReference type="AlphaFoldDB" id="A0A063XX43"/>
<gene>
    <name evidence="1" type="ORF">ADINL_2684</name>
</gene>
<evidence type="ECO:0000313" key="2">
    <source>
        <dbReference type="Proteomes" id="UP000027318"/>
    </source>
</evidence>
<dbReference type="STRING" id="267850.ADINL_2684"/>
<proteinExistence type="predicted"/>
<reference evidence="1 2" key="1">
    <citation type="journal article" date="2005" name="Int. J. Syst. Evol. Microbiol.">
        <title>Nitrincola lacisaponensis gen. nov., sp. nov., a novel alkaliphilic bacterium isolated from an alkaline, saline lake.</title>
        <authorList>
            <person name="Dimitriu P.A."/>
            <person name="Shukla S.K."/>
            <person name="Conradt J."/>
            <person name="Marquez M.C."/>
            <person name="Ventosa A."/>
            <person name="Maglia A."/>
            <person name="Peyton B.M."/>
            <person name="Pinkart H.C."/>
            <person name="Mormile M.R."/>
        </authorList>
    </citation>
    <scope>NUCLEOTIDE SEQUENCE [LARGE SCALE GENOMIC DNA]</scope>
    <source>
        <strain evidence="1 2">4CA</strain>
    </source>
</reference>
<dbReference type="RefSeq" id="WP_036549111.1">
    <property type="nucleotide sequence ID" value="NZ_JMSZ01000036.1"/>
</dbReference>
<organism evidence="1 2">
    <name type="scientific">Nitrincola lacisaponensis</name>
    <dbReference type="NCBI Taxonomy" id="267850"/>
    <lineage>
        <taxon>Bacteria</taxon>
        <taxon>Pseudomonadati</taxon>
        <taxon>Pseudomonadota</taxon>
        <taxon>Gammaproteobacteria</taxon>
        <taxon>Oceanospirillales</taxon>
        <taxon>Oceanospirillaceae</taxon>
        <taxon>Nitrincola</taxon>
    </lineage>
</organism>
<dbReference type="SUPFAM" id="SSF69322">
    <property type="entry name" value="Tricorn protease domain 2"/>
    <property type="match status" value="1"/>
</dbReference>
<comment type="caution">
    <text evidence="1">The sequence shown here is derived from an EMBL/GenBank/DDBJ whole genome shotgun (WGS) entry which is preliminary data.</text>
</comment>
<dbReference type="Proteomes" id="UP000027318">
    <property type="component" value="Unassembled WGS sequence"/>
</dbReference>
<keyword evidence="2" id="KW-1185">Reference proteome</keyword>